<reference evidence="2 3" key="1">
    <citation type="submission" date="2019-03" db="EMBL/GenBank/DDBJ databases">
        <title>Deep-cultivation of Planctomycetes and their phenomic and genomic characterization uncovers novel biology.</title>
        <authorList>
            <person name="Wiegand S."/>
            <person name="Jogler M."/>
            <person name="Boedeker C."/>
            <person name="Pinto D."/>
            <person name="Vollmers J."/>
            <person name="Rivas-Marin E."/>
            <person name="Kohn T."/>
            <person name="Peeters S.H."/>
            <person name="Heuer A."/>
            <person name="Rast P."/>
            <person name="Oberbeckmann S."/>
            <person name="Bunk B."/>
            <person name="Jeske O."/>
            <person name="Meyerdierks A."/>
            <person name="Storesund J.E."/>
            <person name="Kallscheuer N."/>
            <person name="Luecker S."/>
            <person name="Lage O.M."/>
            <person name="Pohl T."/>
            <person name="Merkel B.J."/>
            <person name="Hornburger P."/>
            <person name="Mueller R.-W."/>
            <person name="Bruemmer F."/>
            <person name="Labrenz M."/>
            <person name="Spormann A.M."/>
            <person name="Op den Camp H."/>
            <person name="Overmann J."/>
            <person name="Amann R."/>
            <person name="Jetten M.S.M."/>
            <person name="Mascher T."/>
            <person name="Medema M.H."/>
            <person name="Devos D.P."/>
            <person name="Kaster A.-K."/>
            <person name="Ovreas L."/>
            <person name="Rohde M."/>
            <person name="Galperin M.Y."/>
            <person name="Jogler C."/>
        </authorList>
    </citation>
    <scope>NUCLEOTIDE SEQUENCE [LARGE SCALE GENOMIC DNA]</scope>
    <source>
        <strain evidence="2 3">Enr13</strain>
    </source>
</reference>
<feature type="region of interest" description="Disordered" evidence="1">
    <location>
        <begin position="1"/>
        <end position="42"/>
    </location>
</feature>
<keyword evidence="3" id="KW-1185">Reference proteome</keyword>
<name>A0A518HSR1_9BACT</name>
<feature type="compositionally biased region" description="Basic and acidic residues" evidence="1">
    <location>
        <begin position="33"/>
        <end position="42"/>
    </location>
</feature>
<feature type="compositionally biased region" description="Polar residues" evidence="1">
    <location>
        <begin position="1"/>
        <end position="10"/>
    </location>
</feature>
<organism evidence="2 3">
    <name type="scientific">Stieleria neptunia</name>
    <dbReference type="NCBI Taxonomy" id="2527979"/>
    <lineage>
        <taxon>Bacteria</taxon>
        <taxon>Pseudomonadati</taxon>
        <taxon>Planctomycetota</taxon>
        <taxon>Planctomycetia</taxon>
        <taxon>Pirellulales</taxon>
        <taxon>Pirellulaceae</taxon>
        <taxon>Stieleria</taxon>
    </lineage>
</organism>
<evidence type="ECO:0000256" key="1">
    <source>
        <dbReference type="SAM" id="MobiDB-lite"/>
    </source>
</evidence>
<dbReference type="KEGG" id="snep:Enr13x_37500"/>
<dbReference type="Proteomes" id="UP000319004">
    <property type="component" value="Chromosome"/>
</dbReference>
<dbReference type="AlphaFoldDB" id="A0A518HSR1"/>
<evidence type="ECO:0000313" key="3">
    <source>
        <dbReference type="Proteomes" id="UP000319004"/>
    </source>
</evidence>
<proteinExistence type="predicted"/>
<sequence>MNKRGASSWQAFAASEPNELSRPKTVEIQPFSDHGKTSEARGRQETIGVLKSIITRLCMTALLIGLVLGANADAQVPSALSSRDYLMGALSGVLDRAFTLQASEMGTYHDDSNWGKRASHYVDVVKGIGTEPYWIRVGPLKTLGYRPKPIYHRVPHSMWSRGWVRAEIPRRNIDVDLYNLRVGPRFIEVDVRVKATLRGEAHVKQYSHGVQLLDVTAHGRADAFLNFTMRLTLAPSGFSVSAEVKNLTLKHDNFVVDRVGYFGGTTAKLLGDALLETTNRVKPELMRDAYRDAKKSIIKALTSGIFDANRVADLILDSAKSKVDPGLFPNVSYDSQSTSR</sequence>
<dbReference type="EMBL" id="CP037423">
    <property type="protein sequence ID" value="QDV43890.1"/>
    <property type="molecule type" value="Genomic_DNA"/>
</dbReference>
<dbReference type="RefSeq" id="WP_145388276.1">
    <property type="nucleotide sequence ID" value="NZ_CP037423.1"/>
</dbReference>
<gene>
    <name evidence="2" type="ORF">Enr13x_37500</name>
</gene>
<accession>A0A518HSR1</accession>
<evidence type="ECO:0000313" key="2">
    <source>
        <dbReference type="EMBL" id="QDV43890.1"/>
    </source>
</evidence>
<protein>
    <submittedName>
        <fullName evidence="2">Uncharacterized protein</fullName>
    </submittedName>
</protein>
<dbReference type="OrthoDB" id="9825632at2"/>